<evidence type="ECO:0000256" key="3">
    <source>
        <dbReference type="SAM" id="MobiDB-lite"/>
    </source>
</evidence>
<keyword evidence="2" id="KW-0539">Nucleus</keyword>
<gene>
    <name evidence="5" type="ORF">AURANDRAFT_37889</name>
</gene>
<keyword evidence="2" id="KW-0378">Hydrolase</keyword>
<dbReference type="OMA" id="VVTWRGH"/>
<comment type="similarity">
    <text evidence="1 2">Belongs to the DXO/Dom3Z family.</text>
</comment>
<keyword evidence="6" id="KW-1185">Reference proteome</keyword>
<dbReference type="GO" id="GO:0005829">
    <property type="term" value="C:cytosol"/>
    <property type="evidence" value="ECO:0007669"/>
    <property type="project" value="TreeGrafter"/>
</dbReference>
<dbReference type="GO" id="GO:0110155">
    <property type="term" value="P:NAD-cap decapping"/>
    <property type="evidence" value="ECO:0007669"/>
    <property type="project" value="TreeGrafter"/>
</dbReference>
<dbReference type="GO" id="GO:0000166">
    <property type="term" value="F:nucleotide binding"/>
    <property type="evidence" value="ECO:0007669"/>
    <property type="project" value="UniProtKB-KW"/>
</dbReference>
<reference evidence="5 6" key="1">
    <citation type="journal article" date="2011" name="Proc. Natl. Acad. Sci. U.S.A.">
        <title>Niche of harmful alga Aureococcus anophagefferens revealed through ecogenomics.</title>
        <authorList>
            <person name="Gobler C.J."/>
            <person name="Berry D.L."/>
            <person name="Dyhrman S.T."/>
            <person name="Wilhelm S.W."/>
            <person name="Salamov A."/>
            <person name="Lobanov A.V."/>
            <person name="Zhang Y."/>
            <person name="Collier J.L."/>
            <person name="Wurch L.L."/>
            <person name="Kustka A.B."/>
            <person name="Dill B.D."/>
            <person name="Shah M."/>
            <person name="VerBerkmoes N.C."/>
            <person name="Kuo A."/>
            <person name="Terry A."/>
            <person name="Pangilinan J."/>
            <person name="Lindquist E.A."/>
            <person name="Lucas S."/>
            <person name="Paulsen I.T."/>
            <person name="Hattenrath-Lehmann T.K."/>
            <person name="Talmage S.C."/>
            <person name="Walker E.A."/>
            <person name="Koch F."/>
            <person name="Burson A.M."/>
            <person name="Marcoval M.A."/>
            <person name="Tang Y.Z."/>
            <person name="Lecleir G.R."/>
            <person name="Coyne K.J."/>
            <person name="Berg G.M."/>
            <person name="Bertrand E.M."/>
            <person name="Saito M.A."/>
            <person name="Gladyshev V.N."/>
            <person name="Grigoriev I.V."/>
        </authorList>
    </citation>
    <scope>NUCLEOTIDE SEQUENCE [LARGE SCALE GENOMIC DNA]</scope>
    <source>
        <strain evidence="6">CCMP 1984</strain>
    </source>
</reference>
<evidence type="ECO:0000313" key="6">
    <source>
        <dbReference type="Proteomes" id="UP000002729"/>
    </source>
</evidence>
<sequence>MRIVSSVIGMSSVISRLPVGPHARGPPKGQPSTPYAQPVEVGAFSRDRAGGVHYDRRALRTYREPRLPSPLSAGFNDFVPKRNDLAASEAALVAAAEKFPDAKRAAFVTYRNNLNKLCATPYSDDDWEMGVSRLADGRALLSVRETERRRRNDAAQTDDERLWSFFGYRFEALCTDDDATRPVDANEEFVGVFACKLGDHRVCVAAEIDCEDDGGYVELKTNKLLTTPRQVRTFERFKLFKFWLQSFLVGTPAVVVGFRDDAGECSKRQRFDTLKLPALGAKHWQPRVALHFADSALSWLGDATRAAWADEPDAELVVRFEPSERSVVLLRADRAKKARTD</sequence>
<dbReference type="OrthoDB" id="5853397at2759"/>
<accession>F0YD19</accession>
<dbReference type="RefSeq" id="XP_009038219.1">
    <property type="nucleotide sequence ID" value="XM_009039971.1"/>
</dbReference>
<dbReference type="GO" id="GO:0005634">
    <property type="term" value="C:nucleus"/>
    <property type="evidence" value="ECO:0007669"/>
    <property type="project" value="UniProtKB-SubCell"/>
</dbReference>
<comment type="cofactor">
    <cofactor evidence="2">
        <name>a divalent metal cation</name>
        <dbReference type="ChEBI" id="CHEBI:60240"/>
    </cofactor>
</comment>
<name>F0YD19_AURAN</name>
<keyword evidence="2" id="KW-0547">Nucleotide-binding</keyword>
<proteinExistence type="inferred from homology"/>
<evidence type="ECO:0000256" key="1">
    <source>
        <dbReference type="ARBA" id="ARBA00006562"/>
    </source>
</evidence>
<dbReference type="GO" id="GO:0003723">
    <property type="term" value="F:RNA binding"/>
    <property type="evidence" value="ECO:0007669"/>
    <property type="project" value="UniProtKB-KW"/>
</dbReference>
<evidence type="ECO:0000256" key="2">
    <source>
        <dbReference type="RuleBase" id="RU367113"/>
    </source>
</evidence>
<evidence type="ECO:0000313" key="5">
    <source>
        <dbReference type="EMBL" id="EGB06978.1"/>
    </source>
</evidence>
<dbReference type="Pfam" id="PF08652">
    <property type="entry name" value="RAI1"/>
    <property type="match status" value="1"/>
</dbReference>
<dbReference type="EMBL" id="GL833132">
    <property type="protein sequence ID" value="EGB06978.1"/>
    <property type="molecule type" value="Genomic_DNA"/>
</dbReference>
<dbReference type="EC" id="3.6.1.-" evidence="2"/>
<dbReference type="InParanoid" id="F0YD19"/>
<keyword evidence="2" id="KW-0694">RNA-binding</keyword>
<dbReference type="GO" id="GO:0004518">
    <property type="term" value="F:nuclease activity"/>
    <property type="evidence" value="ECO:0007669"/>
    <property type="project" value="UniProtKB-KW"/>
</dbReference>
<dbReference type="GO" id="GO:0000956">
    <property type="term" value="P:nuclear-transcribed mRNA catabolic process"/>
    <property type="evidence" value="ECO:0007669"/>
    <property type="project" value="TreeGrafter"/>
</dbReference>
<dbReference type="InterPro" id="IPR013961">
    <property type="entry name" value="RAI1"/>
</dbReference>
<dbReference type="KEGG" id="aaf:AURANDRAFT_37889"/>
<dbReference type="GO" id="GO:0046872">
    <property type="term" value="F:metal ion binding"/>
    <property type="evidence" value="ECO:0007669"/>
    <property type="project" value="UniProtKB-KW"/>
</dbReference>
<dbReference type="AlphaFoldDB" id="F0YD19"/>
<dbReference type="eggNOG" id="KOG1982">
    <property type="taxonomic scope" value="Eukaryota"/>
</dbReference>
<feature type="region of interest" description="Disordered" evidence="3">
    <location>
        <begin position="18"/>
        <end position="37"/>
    </location>
</feature>
<feature type="domain" description="RAI1-like" evidence="4">
    <location>
        <begin position="37"/>
        <end position="331"/>
    </location>
</feature>
<dbReference type="GeneID" id="20221823"/>
<evidence type="ECO:0000259" key="4">
    <source>
        <dbReference type="Pfam" id="PF08652"/>
    </source>
</evidence>
<organism evidence="6">
    <name type="scientific">Aureococcus anophagefferens</name>
    <name type="common">Harmful bloom alga</name>
    <dbReference type="NCBI Taxonomy" id="44056"/>
    <lineage>
        <taxon>Eukaryota</taxon>
        <taxon>Sar</taxon>
        <taxon>Stramenopiles</taxon>
        <taxon>Ochrophyta</taxon>
        <taxon>Pelagophyceae</taxon>
        <taxon>Pelagomonadales</taxon>
        <taxon>Pelagomonadaceae</taxon>
        <taxon>Aureococcus</taxon>
    </lineage>
</organism>
<dbReference type="InterPro" id="IPR039039">
    <property type="entry name" value="RAI1-like_fam"/>
</dbReference>
<keyword evidence="2" id="KW-0479">Metal-binding</keyword>
<comment type="function">
    <text evidence="2">Decapping enzyme for NAD-capped RNAs: specifically hydrolyzes the nicotinamide adenine dinucleotide (NAD) cap from a subset of RNAs by removing the entire NAD moiety from the 5'-end of an NAD-capped RNA.</text>
</comment>
<keyword evidence="2" id="KW-0540">Nuclease</keyword>
<dbReference type="PANTHER" id="PTHR12395:SF9">
    <property type="entry name" value="DECAPPING AND EXORIBONUCLEASE PROTEIN"/>
    <property type="match status" value="1"/>
</dbReference>
<comment type="subcellular location">
    <subcellularLocation>
        <location evidence="2">Nucleus</location>
    </subcellularLocation>
</comment>
<dbReference type="GO" id="GO:0034353">
    <property type="term" value="F:mRNA 5'-diphosphatase activity"/>
    <property type="evidence" value="ECO:0007669"/>
    <property type="project" value="TreeGrafter"/>
</dbReference>
<dbReference type="PANTHER" id="PTHR12395">
    <property type="entry name" value="DOM-3 RELATED"/>
    <property type="match status" value="1"/>
</dbReference>
<dbReference type="Proteomes" id="UP000002729">
    <property type="component" value="Unassembled WGS sequence"/>
</dbReference>
<protein>
    <recommendedName>
        <fullName evidence="2">Decapping nuclease</fullName>
        <ecNumber evidence="2">3.6.1.-</ecNumber>
    </recommendedName>
</protein>